<dbReference type="InterPro" id="IPR053091">
    <property type="entry name" value="PSII_Assembly/Photoprotect-Rel"/>
</dbReference>
<dbReference type="SUPFAM" id="SSF103511">
    <property type="entry name" value="Chlorophyll a-b binding protein"/>
    <property type="match status" value="1"/>
</dbReference>
<reference evidence="1" key="1">
    <citation type="journal article" date="2021" name="Nat. Commun.">
        <title>Genomic analyses provide insights into spinach domestication and the genetic basis of agronomic traits.</title>
        <authorList>
            <person name="Cai X."/>
            <person name="Sun X."/>
            <person name="Xu C."/>
            <person name="Sun H."/>
            <person name="Wang X."/>
            <person name="Ge C."/>
            <person name="Zhang Z."/>
            <person name="Wang Q."/>
            <person name="Fei Z."/>
            <person name="Jiao C."/>
            <person name="Wang Q."/>
        </authorList>
    </citation>
    <scope>NUCLEOTIDE SEQUENCE [LARGE SCALE GENOMIC DNA]</scope>
    <source>
        <strain evidence="1">cv. Varoflay</strain>
    </source>
</reference>
<evidence type="ECO:0000313" key="1">
    <source>
        <dbReference type="Proteomes" id="UP000813463"/>
    </source>
</evidence>
<dbReference type="OrthoDB" id="1887732at2759"/>
<proteinExistence type="predicted"/>
<dbReference type="AlphaFoldDB" id="A0A9R0HR61"/>
<dbReference type="KEGG" id="soe:110774861"/>
<protein>
    <submittedName>
        <fullName evidence="2">Uncharacterized protein</fullName>
    </submittedName>
</protein>
<dbReference type="GO" id="GO:0009535">
    <property type="term" value="C:chloroplast thylakoid membrane"/>
    <property type="evidence" value="ECO:0007669"/>
    <property type="project" value="TreeGrafter"/>
</dbReference>
<keyword evidence="1" id="KW-1185">Reference proteome</keyword>
<evidence type="ECO:0000313" key="2">
    <source>
        <dbReference type="RefSeq" id="XP_021835145.1"/>
    </source>
</evidence>
<gene>
    <name evidence="2" type="primary">LOC110774861</name>
</gene>
<dbReference type="PANTHER" id="PTHR37752:SF1">
    <property type="entry name" value="OS02G0610700 PROTEIN"/>
    <property type="match status" value="1"/>
</dbReference>
<name>A0A9R0HR61_SPIOL</name>
<accession>A0A9R0HR61</accession>
<dbReference type="PANTHER" id="PTHR37752">
    <property type="entry name" value="OS02G0610700 PROTEIN"/>
    <property type="match status" value="1"/>
</dbReference>
<dbReference type="Proteomes" id="UP000813463">
    <property type="component" value="Chromosome 2"/>
</dbReference>
<sequence>MAASALPITGCIIPSTPRQSFFTQRPASILQWNLMGKQHPRQNAHKRGAFQMLATPNASSGKGSFRKEVLMVDPLEAKKIADKQMVVIKTEERYERRRQIEAINGAWAMIGLTIGLVIEGHTGKSFLGQLDGYRHAVLSFFVWW</sequence>
<reference evidence="2" key="2">
    <citation type="submission" date="2025-08" db="UniProtKB">
        <authorList>
            <consortium name="RefSeq"/>
        </authorList>
    </citation>
    <scope>IDENTIFICATION</scope>
    <source>
        <tissue evidence="2">Leaf</tissue>
    </source>
</reference>
<dbReference type="RefSeq" id="XP_021835145.1">
    <property type="nucleotide sequence ID" value="XM_021979453.2"/>
</dbReference>
<organism evidence="1 2">
    <name type="scientific">Spinacia oleracea</name>
    <name type="common">Spinach</name>
    <dbReference type="NCBI Taxonomy" id="3562"/>
    <lineage>
        <taxon>Eukaryota</taxon>
        <taxon>Viridiplantae</taxon>
        <taxon>Streptophyta</taxon>
        <taxon>Embryophyta</taxon>
        <taxon>Tracheophyta</taxon>
        <taxon>Spermatophyta</taxon>
        <taxon>Magnoliopsida</taxon>
        <taxon>eudicotyledons</taxon>
        <taxon>Gunneridae</taxon>
        <taxon>Pentapetalae</taxon>
        <taxon>Caryophyllales</taxon>
        <taxon>Chenopodiaceae</taxon>
        <taxon>Chenopodioideae</taxon>
        <taxon>Anserineae</taxon>
        <taxon>Spinacia</taxon>
    </lineage>
</organism>
<dbReference type="GeneID" id="110774861"/>